<feature type="compositionally biased region" description="Polar residues" evidence="1">
    <location>
        <begin position="118"/>
        <end position="132"/>
    </location>
</feature>
<organism evidence="2">
    <name type="scientific">Telmatobacter sp. DSM 110680</name>
    <dbReference type="NCBI Taxonomy" id="3036704"/>
    <lineage>
        <taxon>Bacteria</taxon>
        <taxon>Pseudomonadati</taxon>
        <taxon>Acidobacteriota</taxon>
        <taxon>Terriglobia</taxon>
        <taxon>Terriglobales</taxon>
        <taxon>Acidobacteriaceae</taxon>
        <taxon>Telmatobacter</taxon>
    </lineage>
</organism>
<sequence>MFEKSGRFFADWRDQRGQRKRKSFHTERAALTFEAEQKELAHPKTMARGKRSPASYSPSSAPHRAALISFKPRVSSSEHADRSARSNSAPLTSKTSTVASFKADSRAAQKPLALVRSVASSAGSGKTTARQNSTATSAATPGSARATTRPPAKKSTASSRQRRRT</sequence>
<feature type="compositionally biased region" description="Low complexity" evidence="1">
    <location>
        <begin position="133"/>
        <end position="150"/>
    </location>
</feature>
<feature type="compositionally biased region" description="Low complexity" evidence="1">
    <location>
        <begin position="52"/>
        <end position="66"/>
    </location>
</feature>
<dbReference type="AlphaFoldDB" id="A0AAU7DLL9"/>
<protein>
    <submittedName>
        <fullName evidence="2">Uncharacterized protein</fullName>
    </submittedName>
</protein>
<evidence type="ECO:0000313" key="2">
    <source>
        <dbReference type="EMBL" id="XBH17975.1"/>
    </source>
</evidence>
<gene>
    <name evidence="2" type="ORF">P8935_01275</name>
</gene>
<dbReference type="EMBL" id="CP121196">
    <property type="protein sequence ID" value="XBH17975.1"/>
    <property type="molecule type" value="Genomic_DNA"/>
</dbReference>
<dbReference type="RefSeq" id="WP_348263201.1">
    <property type="nucleotide sequence ID" value="NZ_CP121196.1"/>
</dbReference>
<feature type="compositionally biased region" description="Basic and acidic residues" evidence="1">
    <location>
        <begin position="1"/>
        <end position="17"/>
    </location>
</feature>
<reference evidence="2" key="1">
    <citation type="submission" date="2023-03" db="EMBL/GenBank/DDBJ databases">
        <title>Edaphobacter sp.</title>
        <authorList>
            <person name="Huber K.J."/>
            <person name="Papendorf J."/>
            <person name="Pilke C."/>
            <person name="Bunk B."/>
            <person name="Sproeer C."/>
            <person name="Pester M."/>
        </authorList>
    </citation>
    <scope>NUCLEOTIDE SEQUENCE</scope>
    <source>
        <strain evidence="2">DSM 110680</strain>
    </source>
</reference>
<accession>A0AAU7DLL9</accession>
<name>A0AAU7DLL9_9BACT</name>
<evidence type="ECO:0000256" key="1">
    <source>
        <dbReference type="SAM" id="MobiDB-lite"/>
    </source>
</evidence>
<feature type="region of interest" description="Disordered" evidence="1">
    <location>
        <begin position="1"/>
        <end position="165"/>
    </location>
</feature>
<proteinExistence type="predicted"/>
<feature type="compositionally biased region" description="Polar residues" evidence="1">
    <location>
        <begin position="85"/>
        <end position="99"/>
    </location>
</feature>